<sequence length="391" mass="42476">MPPRVFYFAPVSSDRLNGLHGTFLDVPAVRNKVLGVCSALKAAGRDAIVVSSVVPGPLRRLFSRAEDCHDHPVPMMVVPVAGRFVVKRMTAGLALLLFTLRTVRRGDRVVLYNFFPEYVFAALVLRLAGNPAILDIEDGPIAQDKDLISRVTRIAYPILDRLCARRRLTVSHQLARRMGFDTYMAIYGVADYFDVPEPAGDRFFGEELHVSFGGNIMPGTGSDLFAATVRLIVRDHPEAALHFHLTGHYDAALFADLAREVNGVGRLRLSLHGLVPAATYRALVGLSAVGLCLKLPSHSVGQTTFPSKVVEIAATGMLLLSTDVSDMRMVFDDETAVILETEAAEELAARLVWIEGNRQAAATRAAAGRQRVKERLSSAAVGAGLGAFLFD</sequence>
<dbReference type="GO" id="GO:0016757">
    <property type="term" value="F:glycosyltransferase activity"/>
    <property type="evidence" value="ECO:0007669"/>
    <property type="project" value="UniProtKB-KW"/>
</dbReference>
<reference evidence="2 3" key="1">
    <citation type="submission" date="2021-06" db="EMBL/GenBank/DDBJ databases">
        <authorList>
            <person name="Grouzdev D.S."/>
            <person name="Koziaeva V."/>
        </authorList>
    </citation>
    <scope>NUCLEOTIDE SEQUENCE [LARGE SCALE GENOMIC DNA]</scope>
    <source>
        <strain evidence="2 3">22</strain>
    </source>
</reference>
<organism evidence="2 3">
    <name type="scientific">Prosthecodimorpha staleyi</name>
    <dbReference type="NCBI Taxonomy" id="2840188"/>
    <lineage>
        <taxon>Bacteria</taxon>
        <taxon>Pseudomonadati</taxon>
        <taxon>Pseudomonadota</taxon>
        <taxon>Alphaproteobacteria</taxon>
        <taxon>Hyphomicrobiales</taxon>
        <taxon>Ancalomicrobiaceae</taxon>
        <taxon>Prosthecodimorpha</taxon>
    </lineage>
</organism>
<dbReference type="AlphaFoldDB" id="A0A947GI01"/>
<comment type="caution">
    <text evidence="2">The sequence shown here is derived from an EMBL/GenBank/DDBJ whole genome shotgun (WGS) entry which is preliminary data.</text>
</comment>
<dbReference type="SUPFAM" id="SSF53756">
    <property type="entry name" value="UDP-Glycosyltransferase/glycogen phosphorylase"/>
    <property type="match status" value="1"/>
</dbReference>
<dbReference type="Pfam" id="PF13524">
    <property type="entry name" value="Glyco_trans_1_2"/>
    <property type="match status" value="1"/>
</dbReference>
<dbReference type="EMBL" id="JAHHZF010000002">
    <property type="protein sequence ID" value="MBT9288469.1"/>
    <property type="molecule type" value="Genomic_DNA"/>
</dbReference>
<evidence type="ECO:0000313" key="3">
    <source>
        <dbReference type="Proteomes" id="UP000766595"/>
    </source>
</evidence>
<feature type="domain" description="Spore protein YkvP/CgeB glycosyl transferase-like" evidence="1">
    <location>
        <begin position="241"/>
        <end position="377"/>
    </location>
</feature>
<dbReference type="InterPro" id="IPR055259">
    <property type="entry name" value="YkvP/CgeB_Glyco_trans-like"/>
</dbReference>
<name>A0A947GI01_9HYPH</name>
<dbReference type="EC" id="2.4.-.-" evidence="2"/>
<accession>A0A947GI01</accession>
<proteinExistence type="predicted"/>
<evidence type="ECO:0000313" key="2">
    <source>
        <dbReference type="EMBL" id="MBT9288469.1"/>
    </source>
</evidence>
<gene>
    <name evidence="2" type="ORF">KL771_03355</name>
</gene>
<protein>
    <submittedName>
        <fullName evidence="2">Glycosyltransferase</fullName>
        <ecNumber evidence="2">2.4.-.-</ecNumber>
    </submittedName>
</protein>
<dbReference type="Proteomes" id="UP000766595">
    <property type="component" value="Unassembled WGS sequence"/>
</dbReference>
<evidence type="ECO:0000259" key="1">
    <source>
        <dbReference type="Pfam" id="PF13524"/>
    </source>
</evidence>
<keyword evidence="2" id="KW-0328">Glycosyltransferase</keyword>
<keyword evidence="2" id="KW-0808">Transferase</keyword>
<keyword evidence="3" id="KW-1185">Reference proteome</keyword>
<dbReference type="RefSeq" id="WP_261967154.1">
    <property type="nucleotide sequence ID" value="NZ_JAHHZF010000002.1"/>
</dbReference>
<dbReference type="Gene3D" id="3.40.50.2000">
    <property type="entry name" value="Glycogen Phosphorylase B"/>
    <property type="match status" value="1"/>
</dbReference>